<dbReference type="InterPro" id="IPR052916">
    <property type="entry name" value="Type-I_RE_MTase_Subunit"/>
</dbReference>
<dbReference type="GO" id="GO:0003677">
    <property type="term" value="F:DNA binding"/>
    <property type="evidence" value="ECO:0007669"/>
    <property type="project" value="InterPro"/>
</dbReference>
<dbReference type="Proteomes" id="UP000184452">
    <property type="component" value="Unassembled WGS sequence"/>
</dbReference>
<evidence type="ECO:0000313" key="4">
    <source>
        <dbReference type="Proteomes" id="UP000184452"/>
    </source>
</evidence>
<dbReference type="PRINTS" id="PR00507">
    <property type="entry name" value="N12N6MTFRASE"/>
</dbReference>
<dbReference type="STRING" id="758803.SAMN05421803_12822"/>
<dbReference type="AlphaFoldDB" id="A0A1M6UJB5"/>
<dbReference type="Gene3D" id="3.40.50.150">
    <property type="entry name" value="Vaccinia Virus protein VP39"/>
    <property type="match status" value="1"/>
</dbReference>
<reference evidence="3 4" key="1">
    <citation type="submission" date="2016-11" db="EMBL/GenBank/DDBJ databases">
        <authorList>
            <person name="Jaros S."/>
            <person name="Januszkiewicz K."/>
            <person name="Wedrychowicz H."/>
        </authorList>
    </citation>
    <scope>NUCLEOTIDE SEQUENCE [LARGE SCALE GENOMIC DNA]</scope>
    <source>
        <strain evidence="3 4">CGMCC 4.5723</strain>
    </source>
</reference>
<dbReference type="GO" id="GO:0008170">
    <property type="term" value="F:N-methyltransferase activity"/>
    <property type="evidence" value="ECO:0007669"/>
    <property type="project" value="InterPro"/>
</dbReference>
<dbReference type="PROSITE" id="PS00092">
    <property type="entry name" value="N6_MTASE"/>
    <property type="match status" value="1"/>
</dbReference>
<dbReference type="SUPFAM" id="SSF53335">
    <property type="entry name" value="S-adenosyl-L-methionine-dependent methyltransferases"/>
    <property type="match status" value="1"/>
</dbReference>
<dbReference type="EMBL" id="FQZK01000028">
    <property type="protein sequence ID" value="SHK69198.1"/>
    <property type="molecule type" value="Genomic_DNA"/>
</dbReference>
<dbReference type="RefSeq" id="WP_143173504.1">
    <property type="nucleotide sequence ID" value="NZ_FQZK01000028.1"/>
</dbReference>
<dbReference type="InterPro" id="IPR036388">
    <property type="entry name" value="WH-like_DNA-bd_sf"/>
</dbReference>
<evidence type="ECO:0000259" key="2">
    <source>
        <dbReference type="Pfam" id="PF02384"/>
    </source>
</evidence>
<name>A0A1M6UJB5_9ACTN</name>
<dbReference type="GO" id="GO:0009307">
    <property type="term" value="P:DNA restriction-modification system"/>
    <property type="evidence" value="ECO:0007669"/>
    <property type="project" value="UniProtKB-KW"/>
</dbReference>
<sequence length="552" mass="60694">MAGNAPSLVSRAQLARYAGVSRAAVTNWHKRGPDFPEPADTERELFDLDQVTAWLSSRAVPANARRPHEPAGTTYADRVRAHAGDRAAEKPPHSSRSDVAAIDSALLRLLDDLRGVSAPGEAAFLLSIMVFLRSAHPDHWDVLRERIHHGTADGSVFATDFADILPPFTSEAFRGLGAGTLRRVVHGVDEIDVQHRGQETLLTAFNRALAFLEKDAVSRHTDLSTPEPVVRTLVNLLASDRSFESVYDPFCRTGGFLSEAVQARRGTDPKKDPRVSGAVLNERVFAVASMNMQMHGIEADLGRGPGLPWDDGRADGAADLILANPPFNMSHLPAGNPTRESFRYGEPPKENANFRWLQYVIDRLSPNGRAGVVMANGASSSANAKEAAIRANMVEDGAVECLITLPDRLFQHTAIPVTLWILKAPTGRCGEILFIDAHGLGSMTSRTTRTLRKEDTELIRSTYDGWRTGKRHDFAKKAANISRVATIHEIRDKRYSLRPSMYVSGSKPHTDMAEQKAHITSLIQRLDSLCGQIPLVEARTDQVIREAQRWIP</sequence>
<evidence type="ECO:0000313" key="3">
    <source>
        <dbReference type="EMBL" id="SHK69198.1"/>
    </source>
</evidence>
<organism evidence="3 4">
    <name type="scientific">Nocardiopsis flavescens</name>
    <dbReference type="NCBI Taxonomy" id="758803"/>
    <lineage>
        <taxon>Bacteria</taxon>
        <taxon>Bacillati</taxon>
        <taxon>Actinomycetota</taxon>
        <taxon>Actinomycetes</taxon>
        <taxon>Streptosporangiales</taxon>
        <taxon>Nocardiopsidaceae</taxon>
        <taxon>Nocardiopsis</taxon>
    </lineage>
</organism>
<dbReference type="InterPro" id="IPR002052">
    <property type="entry name" value="DNA_methylase_N6_adenine_CS"/>
</dbReference>
<feature type="domain" description="DNA methylase adenine-specific" evidence="2">
    <location>
        <begin position="221"/>
        <end position="507"/>
    </location>
</feature>
<proteinExistence type="predicted"/>
<evidence type="ECO:0000256" key="1">
    <source>
        <dbReference type="ARBA" id="ARBA00022747"/>
    </source>
</evidence>
<keyword evidence="1" id="KW-0680">Restriction system</keyword>
<dbReference type="Pfam" id="PF02384">
    <property type="entry name" value="N6_Mtase"/>
    <property type="match status" value="1"/>
</dbReference>
<accession>A0A1M6UJB5</accession>
<dbReference type="GO" id="GO:0032259">
    <property type="term" value="P:methylation"/>
    <property type="evidence" value="ECO:0007669"/>
    <property type="project" value="InterPro"/>
</dbReference>
<dbReference type="PANTHER" id="PTHR42998">
    <property type="entry name" value="TYPE I RESTRICTION ENZYME HINDVIIP M PROTEIN-RELATED"/>
    <property type="match status" value="1"/>
</dbReference>
<dbReference type="InterPro" id="IPR029063">
    <property type="entry name" value="SAM-dependent_MTases_sf"/>
</dbReference>
<dbReference type="OrthoDB" id="9784823at2"/>
<dbReference type="InterPro" id="IPR003356">
    <property type="entry name" value="DNA_methylase_A-5"/>
</dbReference>
<dbReference type="PANTHER" id="PTHR42998:SF1">
    <property type="entry name" value="TYPE I RESTRICTION ENZYME HINDI METHYLASE SUBUNIT"/>
    <property type="match status" value="1"/>
</dbReference>
<gene>
    <name evidence="3" type="ORF">SAMN05421803_12822</name>
</gene>
<keyword evidence="4" id="KW-1185">Reference proteome</keyword>
<protein>
    <submittedName>
        <fullName evidence="3">Type I restriction enzyme M protein</fullName>
    </submittedName>
</protein>
<dbReference type="Gene3D" id="1.10.10.10">
    <property type="entry name" value="Winged helix-like DNA-binding domain superfamily/Winged helix DNA-binding domain"/>
    <property type="match status" value="1"/>
</dbReference>